<sequence>MAMARREPLADLIVLARDLPELRLIVEIKRGGHFDRPAAIQQLASYMARSNCPLGLMVTPRQTWMLRDTYEGEDSIREVAVYDTAVLLGVAEIPDNENDLEMLVGSWLDGLTSGSAASVAKEVRPDVARYLLPAVAEGRVESGRFG</sequence>
<gene>
    <name evidence="1" type="ORF">DB30_06913</name>
</gene>
<dbReference type="EMBL" id="JMCC02000075">
    <property type="protein sequence ID" value="KIG14311.1"/>
    <property type="molecule type" value="Genomic_DNA"/>
</dbReference>
<evidence type="ECO:0008006" key="3">
    <source>
        <dbReference type="Google" id="ProtNLM"/>
    </source>
</evidence>
<name>A0A0C2CT22_9BACT</name>
<reference evidence="1 2" key="1">
    <citation type="submission" date="2014-12" db="EMBL/GenBank/DDBJ databases">
        <title>Genome assembly of Enhygromyxa salina DSM 15201.</title>
        <authorList>
            <person name="Sharma G."/>
            <person name="Subramanian S."/>
        </authorList>
    </citation>
    <scope>NUCLEOTIDE SEQUENCE [LARGE SCALE GENOMIC DNA]</scope>
    <source>
        <strain evidence="1 2">DSM 15201</strain>
    </source>
</reference>
<comment type="caution">
    <text evidence="1">The sequence shown here is derived from an EMBL/GenBank/DDBJ whole genome shotgun (WGS) entry which is preliminary data.</text>
</comment>
<organism evidence="1 2">
    <name type="scientific">Enhygromyxa salina</name>
    <dbReference type="NCBI Taxonomy" id="215803"/>
    <lineage>
        <taxon>Bacteria</taxon>
        <taxon>Pseudomonadati</taxon>
        <taxon>Myxococcota</taxon>
        <taxon>Polyangia</taxon>
        <taxon>Nannocystales</taxon>
        <taxon>Nannocystaceae</taxon>
        <taxon>Enhygromyxa</taxon>
    </lineage>
</organism>
<proteinExistence type="predicted"/>
<evidence type="ECO:0000313" key="1">
    <source>
        <dbReference type="EMBL" id="KIG14311.1"/>
    </source>
</evidence>
<dbReference type="Proteomes" id="UP000031599">
    <property type="component" value="Unassembled WGS sequence"/>
</dbReference>
<evidence type="ECO:0000313" key="2">
    <source>
        <dbReference type="Proteomes" id="UP000031599"/>
    </source>
</evidence>
<accession>A0A0C2CT22</accession>
<protein>
    <recommendedName>
        <fullName evidence="3">Type I restriction enzyme R protein N-terminal domain-containing protein</fullName>
    </recommendedName>
</protein>
<dbReference type="AlphaFoldDB" id="A0A0C2CT22"/>